<proteinExistence type="predicted"/>
<dbReference type="EMBL" id="CP036290">
    <property type="protein sequence ID" value="QDU85122.1"/>
    <property type="molecule type" value="Genomic_DNA"/>
</dbReference>
<evidence type="ECO:0000313" key="2">
    <source>
        <dbReference type="EMBL" id="QDU85122.1"/>
    </source>
</evidence>
<reference evidence="2 3" key="1">
    <citation type="submission" date="2019-02" db="EMBL/GenBank/DDBJ databases">
        <title>Deep-cultivation of Planctomycetes and their phenomic and genomic characterization uncovers novel biology.</title>
        <authorList>
            <person name="Wiegand S."/>
            <person name="Jogler M."/>
            <person name="Boedeker C."/>
            <person name="Pinto D."/>
            <person name="Vollmers J."/>
            <person name="Rivas-Marin E."/>
            <person name="Kohn T."/>
            <person name="Peeters S.H."/>
            <person name="Heuer A."/>
            <person name="Rast P."/>
            <person name="Oberbeckmann S."/>
            <person name="Bunk B."/>
            <person name="Jeske O."/>
            <person name="Meyerdierks A."/>
            <person name="Storesund J.E."/>
            <person name="Kallscheuer N."/>
            <person name="Luecker S."/>
            <person name="Lage O.M."/>
            <person name="Pohl T."/>
            <person name="Merkel B.J."/>
            <person name="Hornburger P."/>
            <person name="Mueller R.-W."/>
            <person name="Bruemmer F."/>
            <person name="Labrenz M."/>
            <person name="Spormann A.M."/>
            <person name="Op den Camp H."/>
            <person name="Overmann J."/>
            <person name="Amann R."/>
            <person name="Jetten M.S.M."/>
            <person name="Mascher T."/>
            <person name="Medema M.H."/>
            <person name="Devos D.P."/>
            <person name="Kaster A.-K."/>
            <person name="Ovreas L."/>
            <person name="Rohde M."/>
            <person name="Galperin M.Y."/>
            <person name="Jogler C."/>
        </authorList>
    </citation>
    <scope>NUCLEOTIDE SEQUENCE [LARGE SCALE GENOMIC DNA]</scope>
    <source>
        <strain evidence="2 3">Pla163</strain>
    </source>
</reference>
<protein>
    <recommendedName>
        <fullName evidence="1">VLRF1 domain-containing protein</fullName>
    </recommendedName>
</protein>
<dbReference type="PROSITE" id="PS52044">
    <property type="entry name" value="VLRF1"/>
    <property type="match status" value="1"/>
</dbReference>
<evidence type="ECO:0000313" key="3">
    <source>
        <dbReference type="Proteomes" id="UP000319342"/>
    </source>
</evidence>
<dbReference type="Proteomes" id="UP000319342">
    <property type="component" value="Chromosome"/>
</dbReference>
<feature type="domain" description="VLRF1" evidence="1">
    <location>
        <begin position="77"/>
        <end position="216"/>
    </location>
</feature>
<evidence type="ECO:0000259" key="1">
    <source>
        <dbReference type="PROSITE" id="PS52044"/>
    </source>
</evidence>
<sequence length="223" mass="24950">MAGTPPDDEPDLPATFHVGDAAATLLALADVRSFVVEPEQRWFDSTDGRLRIHPPLVAPIDPECGGLFDYVGSLPERLGAHAVVLMQAGATSLGWFEDGVCVETKSFRRYVVRGKGRAQPTHLKSKGKSRYGSRLRLQNADLLMSETSERLVTWWETFGPPQRLFVSCPVRLWASLFDADPRPPFGRDVVPTRIPRDLPRPTSDLVLRTYRFLCHGRVERLAD</sequence>
<accession>A0A518D0W0</accession>
<gene>
    <name evidence="2" type="ORF">Pla163_22480</name>
</gene>
<dbReference type="AlphaFoldDB" id="A0A518D0W0"/>
<dbReference type="InterPro" id="IPR041175">
    <property type="entry name" value="VLRF1/Vms1"/>
</dbReference>
<dbReference type="RefSeq" id="WP_145187889.1">
    <property type="nucleotide sequence ID" value="NZ_CP036290.1"/>
</dbReference>
<dbReference type="OrthoDB" id="850705at2"/>
<dbReference type="Pfam" id="PF18826">
    <property type="entry name" value="bVLRF1"/>
    <property type="match status" value="1"/>
</dbReference>
<organism evidence="2 3">
    <name type="scientific">Rohdeia mirabilis</name>
    <dbReference type="NCBI Taxonomy" id="2528008"/>
    <lineage>
        <taxon>Bacteria</taxon>
        <taxon>Pseudomonadati</taxon>
        <taxon>Planctomycetota</taxon>
        <taxon>Planctomycetia</taxon>
        <taxon>Planctomycetia incertae sedis</taxon>
        <taxon>Rohdeia</taxon>
    </lineage>
</organism>
<name>A0A518D0W0_9BACT</name>
<keyword evidence="3" id="KW-1185">Reference proteome</keyword>